<proteinExistence type="inferred from homology"/>
<dbReference type="PANTHER" id="PTHR48050">
    <property type="entry name" value="STEROL 3-BETA-GLUCOSYLTRANSFERASE"/>
    <property type="match status" value="1"/>
</dbReference>
<evidence type="ECO:0000259" key="6">
    <source>
        <dbReference type="Pfam" id="PF21036"/>
    </source>
</evidence>
<dbReference type="NCBIfam" id="TIGR04516">
    <property type="entry name" value="glycosyl_450act"/>
    <property type="match status" value="1"/>
</dbReference>
<evidence type="ECO:0000256" key="3">
    <source>
        <dbReference type="ARBA" id="ARBA00022679"/>
    </source>
</evidence>
<dbReference type="Pfam" id="PF21036">
    <property type="entry name" value="EryCIII-like_N"/>
    <property type="match status" value="1"/>
</dbReference>
<evidence type="ECO:0000256" key="1">
    <source>
        <dbReference type="ARBA" id="ARBA00006962"/>
    </source>
</evidence>
<dbReference type="FunFam" id="3.40.50.2000:FF:000072">
    <property type="entry name" value="Glycosyl transferase"/>
    <property type="match status" value="1"/>
</dbReference>
<feature type="domain" description="Erythromycin biosynthesis protein CIII-like C-terminal" evidence="5">
    <location>
        <begin position="275"/>
        <end position="413"/>
    </location>
</feature>
<feature type="domain" description="Erythromycin biosynthesis protein CIII-like N-terminal" evidence="6">
    <location>
        <begin position="22"/>
        <end position="261"/>
    </location>
</feature>
<dbReference type="RefSeq" id="WP_179811669.1">
    <property type="nucleotide sequence ID" value="NZ_JACCHL010000001.1"/>
</dbReference>
<dbReference type="Proteomes" id="UP000584931">
    <property type="component" value="Unassembled WGS sequence"/>
</dbReference>
<organism evidence="7 8">
    <name type="scientific">Nocardiopsis sinuspersici</name>
    <dbReference type="NCBI Taxonomy" id="501010"/>
    <lineage>
        <taxon>Bacteria</taxon>
        <taxon>Bacillati</taxon>
        <taxon>Actinomycetota</taxon>
        <taxon>Actinomycetes</taxon>
        <taxon>Streptosporangiales</taxon>
        <taxon>Nocardiopsidaceae</taxon>
        <taxon>Nocardiopsis</taxon>
    </lineage>
</organism>
<comment type="caution">
    <text evidence="7">The sequence shown here is derived from an EMBL/GenBank/DDBJ whole genome shotgun (WGS) entry which is preliminary data.</text>
</comment>
<dbReference type="InterPro" id="IPR048284">
    <property type="entry name" value="EryCIII-like_N"/>
</dbReference>
<dbReference type="Gene3D" id="3.40.50.2000">
    <property type="entry name" value="Glycogen Phosphorylase B"/>
    <property type="match status" value="2"/>
</dbReference>
<dbReference type="SUPFAM" id="SSF53756">
    <property type="entry name" value="UDP-Glycosyltransferase/glycogen phosphorylase"/>
    <property type="match status" value="1"/>
</dbReference>
<evidence type="ECO:0000259" key="5">
    <source>
        <dbReference type="Pfam" id="PF06722"/>
    </source>
</evidence>
<keyword evidence="3 7" id="KW-0808">Transferase</keyword>
<dbReference type="InterPro" id="IPR050426">
    <property type="entry name" value="Glycosyltransferase_28"/>
</dbReference>
<evidence type="ECO:0000313" key="7">
    <source>
        <dbReference type="EMBL" id="NYH55684.1"/>
    </source>
</evidence>
<keyword evidence="2" id="KW-0328">Glycosyltransferase</keyword>
<accession>A0A7Z0BNN4</accession>
<dbReference type="GO" id="GO:0017000">
    <property type="term" value="P:antibiotic biosynthetic process"/>
    <property type="evidence" value="ECO:0007669"/>
    <property type="project" value="UniProtKB-KW"/>
</dbReference>
<sequence>MRVLFVCFAHDTHYFPMVPLAWALRTAGHEVKVASGPDLTDTIARTGLPAVGVGVPEWYANDPYDPEALGELLAEGSPYAQYFDYTGRDDEQWTWEGLLALENIMVPSLFASMNNDPTLDDLVDLARDWRPDLVVWETYSFAGAVAARAVGAAHARLVWGADVALRARQAFLRRSAEQPPEHREDPTAEWLGWSLERFGGNFDEEVLTGQWTIDPSPAPVRLDLGLDTIGVRYVPYPGPVVVIPEWLREEPKGARVCLSLGLSGTAEQMGATLGEVLESMADLDAEVIATLTDEQVAVVGTLPDNVRAVGFAPLDQLLPSCAAIVHHGGIGTTATAYLHGVPQLLLSGGWDTAVKADAIEAAGAGLRLPLTEVTRDRVGDAVRRLLAEPSFTRAAMTLREHMLAEPTLNEAVTLIERRVAGHRAAPGAEGA</sequence>
<dbReference type="GO" id="GO:0008194">
    <property type="term" value="F:UDP-glycosyltransferase activity"/>
    <property type="evidence" value="ECO:0007669"/>
    <property type="project" value="InterPro"/>
</dbReference>
<dbReference type="InterPro" id="IPR002213">
    <property type="entry name" value="UDP_glucos_trans"/>
</dbReference>
<dbReference type="AlphaFoldDB" id="A0A7Z0BNN4"/>
<dbReference type="EMBL" id="JACCHL010000001">
    <property type="protein sequence ID" value="NYH55684.1"/>
    <property type="molecule type" value="Genomic_DNA"/>
</dbReference>
<evidence type="ECO:0000313" key="8">
    <source>
        <dbReference type="Proteomes" id="UP000584931"/>
    </source>
</evidence>
<dbReference type="CDD" id="cd03784">
    <property type="entry name" value="GT1_Gtf-like"/>
    <property type="match status" value="1"/>
</dbReference>
<dbReference type="InterPro" id="IPR010610">
    <property type="entry name" value="EryCIII-like_C"/>
</dbReference>
<evidence type="ECO:0000256" key="4">
    <source>
        <dbReference type="ARBA" id="ARBA00023194"/>
    </source>
</evidence>
<dbReference type="GO" id="GO:0016758">
    <property type="term" value="F:hexosyltransferase activity"/>
    <property type="evidence" value="ECO:0007669"/>
    <property type="project" value="UniProtKB-ARBA"/>
</dbReference>
<dbReference type="PANTHER" id="PTHR48050:SF13">
    <property type="entry name" value="STEROL 3-BETA-GLUCOSYLTRANSFERASE UGT80A2"/>
    <property type="match status" value="1"/>
</dbReference>
<comment type="similarity">
    <text evidence="1">Belongs to the glycosyltransferase 28 family.</text>
</comment>
<name>A0A7Z0BNN4_9ACTN</name>
<dbReference type="InterPro" id="IPR030953">
    <property type="entry name" value="Glycosyl_450act"/>
</dbReference>
<dbReference type="Pfam" id="PF06722">
    <property type="entry name" value="EryCIII-like_C"/>
    <property type="match status" value="1"/>
</dbReference>
<evidence type="ECO:0000256" key="2">
    <source>
        <dbReference type="ARBA" id="ARBA00022676"/>
    </source>
</evidence>
<gene>
    <name evidence="7" type="ORF">HNR06_005273</name>
</gene>
<reference evidence="7 8" key="1">
    <citation type="submission" date="2020-07" db="EMBL/GenBank/DDBJ databases">
        <title>Sequencing the genomes of 1000 actinobacteria strains.</title>
        <authorList>
            <person name="Klenk H.-P."/>
        </authorList>
    </citation>
    <scope>NUCLEOTIDE SEQUENCE [LARGE SCALE GENOMIC DNA]</scope>
    <source>
        <strain evidence="7 8">DSM 45278</strain>
    </source>
</reference>
<protein>
    <submittedName>
        <fullName evidence="7">Glycosyltransferase (Activator-dependent family)</fullName>
    </submittedName>
</protein>
<keyword evidence="4" id="KW-0045">Antibiotic biosynthesis</keyword>